<protein>
    <submittedName>
        <fullName evidence="1">Uncharacterized protein</fullName>
    </submittedName>
</protein>
<gene>
    <name evidence="1" type="ORF">PAB0643</name>
</gene>
<dbReference type="PATRIC" id="fig|272844.11.peg.1010"/>
<keyword evidence="2" id="KW-1185">Reference proteome</keyword>
<dbReference type="eggNOG" id="arCOG05803">
    <property type="taxonomic scope" value="Archaea"/>
</dbReference>
<dbReference type="PIR" id="F75070">
    <property type="entry name" value="F75070"/>
</dbReference>
<organism evidence="1 2">
    <name type="scientific">Pyrococcus abyssi (strain GE5 / Orsay)</name>
    <dbReference type="NCBI Taxonomy" id="272844"/>
    <lineage>
        <taxon>Archaea</taxon>
        <taxon>Methanobacteriati</taxon>
        <taxon>Methanobacteriota</taxon>
        <taxon>Thermococci</taxon>
        <taxon>Thermococcales</taxon>
        <taxon>Thermococcaceae</taxon>
        <taxon>Pyrococcus</taxon>
    </lineage>
</organism>
<dbReference type="HOGENOM" id="CLU_145830_0_0_2"/>
<dbReference type="EMBL" id="AJ248286">
    <property type="protein sequence ID" value="CAB49867.1"/>
    <property type="molecule type" value="Genomic_DNA"/>
</dbReference>
<evidence type="ECO:0000313" key="2">
    <source>
        <dbReference type="Proteomes" id="UP000000810"/>
    </source>
</evidence>
<dbReference type="STRING" id="272844.PAB0643"/>
<dbReference type="Proteomes" id="UP000000810">
    <property type="component" value="Chromosome"/>
</dbReference>
<dbReference type="KEGG" id="pab:PAB0643"/>
<reference evidence="1 2" key="1">
    <citation type="journal article" date="2003" name="Mol. Microbiol.">
        <title>An integrated analysis of the genome of the hyperthermophilic archaeon Pyrococcus abyssi.</title>
        <authorList>
            <person name="Cohen G."/>
            <person name="Barbe V."/>
            <person name="Flament D."/>
            <person name="Galperin M."/>
            <person name="Heilig R."/>
            <person name="Ripp R."/>
            <person name="Lecompte O."/>
            <person name="Prieur D."/>
            <person name="Poch O."/>
            <person name="Quellerou J."/>
            <person name="Thierry J.C."/>
            <person name="Van der Oost J."/>
            <person name="Weissenbach J."/>
            <person name="Zivanovic Y."/>
            <person name="Forterre P."/>
        </authorList>
    </citation>
    <scope>NUCLEOTIDE SEQUENCE [LARGE SCALE GENOMIC DNA]</scope>
    <source>
        <strain evidence="2">GE5 / Orsay</strain>
    </source>
</reference>
<sequence length="150" mass="17596">MSFTINLRSGLLKMESEIIEVEIKEILKEKNVVKKAYLFGIYVGLSGHIEWSGWVKEILEEIYREAESKGVYEEVKEAYKEGKELGKRERARRIQLGLMKESEKAKEEEKERITQLGEIKKMSFPIRERMPRFLEGFLGIKLPRFLRGGL</sequence>
<evidence type="ECO:0000313" key="1">
    <source>
        <dbReference type="EMBL" id="CAB49867.1"/>
    </source>
</evidence>
<name>Q9V039_PYRAB</name>
<accession>Q9V039</accession>
<proteinExistence type="predicted"/>
<dbReference type="AlphaFoldDB" id="Q9V039"/>